<dbReference type="AlphaFoldDB" id="A0A024P8M0"/>
<name>A0A024P8M0_9BACI</name>
<evidence type="ECO:0000256" key="1">
    <source>
        <dbReference type="SAM" id="SignalP"/>
    </source>
</evidence>
<evidence type="ECO:0000313" key="3">
    <source>
        <dbReference type="Proteomes" id="UP000028868"/>
    </source>
</evidence>
<dbReference type="EMBL" id="CCDI010000004">
    <property type="protein sequence ID" value="CDQ25091.1"/>
    <property type="molecule type" value="Genomic_DNA"/>
</dbReference>
<feature type="chain" id="PRO_5001535884" description="Secreted protein" evidence="1">
    <location>
        <begin position="29"/>
        <end position="143"/>
    </location>
</feature>
<dbReference type="Proteomes" id="UP000028868">
    <property type="component" value="Unassembled WGS sequence"/>
</dbReference>
<sequence length="143" mass="15694">MKKILPFVGITLIILGVFAFVPSNEAHAASYKNGSCTVTVHSDYGVYGPNASTVDAWATSSGCGTLYYKMEILDQWGHSATSQAFSGYFSYRTPTKYFDIGRIRDYTAGGRDSDAYLVEVTLYSDSGHNNYIGMANKQIIVQK</sequence>
<keyword evidence="1" id="KW-0732">Signal</keyword>
<reference evidence="3" key="1">
    <citation type="submission" date="2014-03" db="EMBL/GenBank/DDBJ databases">
        <authorList>
            <person name="Urmite Genomes U."/>
        </authorList>
    </citation>
    <scope>NUCLEOTIDE SEQUENCE [LARGE SCALE GENOMIC DNA]</scope>
    <source>
        <strain evidence="3">HD-03</strain>
    </source>
</reference>
<gene>
    <name evidence="2" type="ORF">BN983_03396</name>
</gene>
<dbReference type="RefSeq" id="WP_035510422.1">
    <property type="nucleotide sequence ID" value="NZ_CCDH010000002.1"/>
</dbReference>
<accession>A0A024P8M0</accession>
<reference evidence="2 3" key="2">
    <citation type="submission" date="2014-05" db="EMBL/GenBank/DDBJ databases">
        <title>Draft genome sequence of Halobacillus karajensis HK-03.</title>
        <authorList>
            <person name="Khelaifia S."/>
            <person name="Croce O."/>
            <person name="Lagier J.C."/>
            <person name="Raoult D."/>
        </authorList>
    </citation>
    <scope>NUCLEOTIDE SEQUENCE [LARGE SCALE GENOMIC DNA]</scope>
    <source>
        <strain evidence="2 3">HD-03</strain>
    </source>
</reference>
<keyword evidence="3" id="KW-1185">Reference proteome</keyword>
<protein>
    <recommendedName>
        <fullName evidence="4">Secreted protein</fullName>
    </recommendedName>
</protein>
<evidence type="ECO:0000313" key="2">
    <source>
        <dbReference type="EMBL" id="CDQ25091.1"/>
    </source>
</evidence>
<evidence type="ECO:0008006" key="4">
    <source>
        <dbReference type="Google" id="ProtNLM"/>
    </source>
</evidence>
<proteinExistence type="predicted"/>
<feature type="signal peptide" evidence="1">
    <location>
        <begin position="1"/>
        <end position="28"/>
    </location>
</feature>
<comment type="caution">
    <text evidence="2">The sequence shown here is derived from an EMBL/GenBank/DDBJ whole genome shotgun (WGS) entry which is preliminary data.</text>
</comment>
<organism evidence="2 3">
    <name type="scientific">Halobacillus karajensis</name>
    <dbReference type="NCBI Taxonomy" id="195088"/>
    <lineage>
        <taxon>Bacteria</taxon>
        <taxon>Bacillati</taxon>
        <taxon>Bacillota</taxon>
        <taxon>Bacilli</taxon>
        <taxon>Bacillales</taxon>
        <taxon>Bacillaceae</taxon>
        <taxon>Halobacillus</taxon>
    </lineage>
</organism>